<protein>
    <recommendedName>
        <fullName evidence="4">Glycosyltransferase</fullName>
    </recommendedName>
</protein>
<dbReference type="RefSeq" id="WP_117581237.1">
    <property type="nucleotide sequence ID" value="NZ_QUSL01000010.1"/>
</dbReference>
<sequence length="477" mass="56444">MKKYKNIKLLIVFLIKLNMINSALKLIRFYALIKYNLNDVFFDDEIEDDLMKIANQYKSKLNKTKTNKDYIIFYDQVSNTNRCLSKIYLEGLINISEKKLVYVCYKCPENRGLIDLCKENNIEFYELNKRYELKSLDMLIHIFNQFPSSIIISQNHVDDFIGVLFNNIVKEIVDDTILINITDHAFWLGRKSYTKLIEFRNFGASLSYYERGMSLSNMVKLPYYTQIKSTDFKGFPFDIKDKKIILSGGAVYKTLGMPDFYEVINYILSKYPDTIFLYLGNNAERTIRNNLNNKTYGSRIFVLQERKDLNEIMKKSYLYINTFPLVGGLMTIFALNNDRIPLTLCNEYYPANEVSDFVKDCKYDFVFSDKENLIHEIDRLITDEKYYNKSVSDIKNKVITKEIFNDNLKRIILNEDNDFDITIKRFNYEYQLQNFKDNYKINFRSSCVASRSLFVFLLYPISFLIGLHSAVKRKYLD</sequence>
<accession>A0A3E3EDH2</accession>
<keyword evidence="1" id="KW-1133">Transmembrane helix</keyword>
<dbReference type="Gene3D" id="3.40.50.2000">
    <property type="entry name" value="Glycogen Phosphorylase B"/>
    <property type="match status" value="1"/>
</dbReference>
<dbReference type="EMBL" id="QUSL01000010">
    <property type="protein sequence ID" value="RGD85495.1"/>
    <property type="molecule type" value="Genomic_DNA"/>
</dbReference>
<evidence type="ECO:0000313" key="2">
    <source>
        <dbReference type="EMBL" id="RGD85495.1"/>
    </source>
</evidence>
<dbReference type="AlphaFoldDB" id="A0A3E3EDH2"/>
<feature type="transmembrane region" description="Helical" evidence="1">
    <location>
        <begin position="453"/>
        <end position="471"/>
    </location>
</feature>
<evidence type="ECO:0000256" key="1">
    <source>
        <dbReference type="SAM" id="Phobius"/>
    </source>
</evidence>
<evidence type="ECO:0000313" key="3">
    <source>
        <dbReference type="Proteomes" id="UP000261032"/>
    </source>
</evidence>
<proteinExistence type="predicted"/>
<keyword evidence="1" id="KW-0812">Transmembrane</keyword>
<keyword evidence="1" id="KW-0472">Membrane</keyword>
<name>A0A3E3EDH2_9FIRM</name>
<reference evidence="2 3" key="1">
    <citation type="submission" date="2018-08" db="EMBL/GenBank/DDBJ databases">
        <title>A genome reference for cultivated species of the human gut microbiota.</title>
        <authorList>
            <person name="Zou Y."/>
            <person name="Xue W."/>
            <person name="Luo G."/>
        </authorList>
    </citation>
    <scope>NUCLEOTIDE SEQUENCE [LARGE SCALE GENOMIC DNA]</scope>
    <source>
        <strain evidence="2 3">OM06-4</strain>
    </source>
</reference>
<gene>
    <name evidence="2" type="ORF">DXB93_07945</name>
</gene>
<comment type="caution">
    <text evidence="2">The sequence shown here is derived from an EMBL/GenBank/DDBJ whole genome shotgun (WGS) entry which is preliminary data.</text>
</comment>
<evidence type="ECO:0008006" key="4">
    <source>
        <dbReference type="Google" id="ProtNLM"/>
    </source>
</evidence>
<dbReference type="Proteomes" id="UP000261032">
    <property type="component" value="Unassembled WGS sequence"/>
</dbReference>
<organism evidence="2 3">
    <name type="scientific">Thomasclavelia ramosa</name>
    <dbReference type="NCBI Taxonomy" id="1547"/>
    <lineage>
        <taxon>Bacteria</taxon>
        <taxon>Bacillati</taxon>
        <taxon>Bacillota</taxon>
        <taxon>Erysipelotrichia</taxon>
        <taxon>Erysipelotrichales</taxon>
        <taxon>Coprobacillaceae</taxon>
        <taxon>Thomasclavelia</taxon>
    </lineage>
</organism>